<dbReference type="Proteomes" id="UP000317909">
    <property type="component" value="Chromosome"/>
</dbReference>
<gene>
    <name evidence="1" type="ORF">I41_18170</name>
</gene>
<dbReference type="OrthoDB" id="286240at2"/>
<dbReference type="RefSeq" id="WP_145432182.1">
    <property type="nucleotide sequence ID" value="NZ_CP036339.1"/>
</dbReference>
<dbReference type="AlphaFoldDB" id="A0A517TW81"/>
<dbReference type="Pfam" id="PF09720">
    <property type="entry name" value="Unstab_antitox"/>
    <property type="match status" value="1"/>
</dbReference>
<evidence type="ECO:0000313" key="2">
    <source>
        <dbReference type="Proteomes" id="UP000317909"/>
    </source>
</evidence>
<proteinExistence type="predicted"/>
<protein>
    <submittedName>
        <fullName evidence="1">Addiction module component</fullName>
    </submittedName>
</protein>
<dbReference type="NCBIfam" id="TIGR02574">
    <property type="entry name" value="stabl_TIGR02574"/>
    <property type="match status" value="1"/>
</dbReference>
<sequence>MADFNSLLNAAQHLGADDQLRLFNALWDIVPADADVALHEDWAPELERRVAAIEAGEMKLTPWSSIRDAALSRIRHDIAC</sequence>
<evidence type="ECO:0000313" key="1">
    <source>
        <dbReference type="EMBL" id="QDT72635.1"/>
    </source>
</evidence>
<dbReference type="KEGG" id="llh:I41_18170"/>
<dbReference type="EMBL" id="CP036339">
    <property type="protein sequence ID" value="QDT72635.1"/>
    <property type="molecule type" value="Genomic_DNA"/>
</dbReference>
<name>A0A517TW81_9BACT</name>
<accession>A0A517TW81</accession>
<keyword evidence="2" id="KW-1185">Reference proteome</keyword>
<dbReference type="InterPro" id="IPR013406">
    <property type="entry name" value="CHP02574_addiction_mod"/>
</dbReference>
<organism evidence="1 2">
    <name type="scientific">Lacipirellula limnantheis</name>
    <dbReference type="NCBI Taxonomy" id="2528024"/>
    <lineage>
        <taxon>Bacteria</taxon>
        <taxon>Pseudomonadati</taxon>
        <taxon>Planctomycetota</taxon>
        <taxon>Planctomycetia</taxon>
        <taxon>Pirellulales</taxon>
        <taxon>Lacipirellulaceae</taxon>
        <taxon>Lacipirellula</taxon>
    </lineage>
</organism>
<reference evidence="1 2" key="1">
    <citation type="submission" date="2019-02" db="EMBL/GenBank/DDBJ databases">
        <title>Deep-cultivation of Planctomycetes and their phenomic and genomic characterization uncovers novel biology.</title>
        <authorList>
            <person name="Wiegand S."/>
            <person name="Jogler M."/>
            <person name="Boedeker C."/>
            <person name="Pinto D."/>
            <person name="Vollmers J."/>
            <person name="Rivas-Marin E."/>
            <person name="Kohn T."/>
            <person name="Peeters S.H."/>
            <person name="Heuer A."/>
            <person name="Rast P."/>
            <person name="Oberbeckmann S."/>
            <person name="Bunk B."/>
            <person name="Jeske O."/>
            <person name="Meyerdierks A."/>
            <person name="Storesund J.E."/>
            <person name="Kallscheuer N."/>
            <person name="Luecker S."/>
            <person name="Lage O.M."/>
            <person name="Pohl T."/>
            <person name="Merkel B.J."/>
            <person name="Hornburger P."/>
            <person name="Mueller R.-W."/>
            <person name="Bruemmer F."/>
            <person name="Labrenz M."/>
            <person name="Spormann A.M."/>
            <person name="Op den Camp H."/>
            <person name="Overmann J."/>
            <person name="Amann R."/>
            <person name="Jetten M.S.M."/>
            <person name="Mascher T."/>
            <person name="Medema M.H."/>
            <person name="Devos D.P."/>
            <person name="Kaster A.-K."/>
            <person name="Ovreas L."/>
            <person name="Rohde M."/>
            <person name="Galperin M.Y."/>
            <person name="Jogler C."/>
        </authorList>
    </citation>
    <scope>NUCLEOTIDE SEQUENCE [LARGE SCALE GENOMIC DNA]</scope>
    <source>
        <strain evidence="1 2">I41</strain>
    </source>
</reference>